<evidence type="ECO:0000313" key="1">
    <source>
        <dbReference type="EMBL" id="KAJ8435464.1"/>
    </source>
</evidence>
<dbReference type="OrthoDB" id="6205933at2759"/>
<name>A0A9Q1QBD6_9CARY</name>
<gene>
    <name evidence="1" type="ORF">Cgig2_021097</name>
</gene>
<proteinExistence type="predicted"/>
<dbReference type="AlphaFoldDB" id="A0A9Q1QBD6"/>
<protein>
    <submittedName>
        <fullName evidence="1">Uncharacterized protein</fullName>
    </submittedName>
</protein>
<organism evidence="1 2">
    <name type="scientific">Carnegiea gigantea</name>
    <dbReference type="NCBI Taxonomy" id="171969"/>
    <lineage>
        <taxon>Eukaryota</taxon>
        <taxon>Viridiplantae</taxon>
        <taxon>Streptophyta</taxon>
        <taxon>Embryophyta</taxon>
        <taxon>Tracheophyta</taxon>
        <taxon>Spermatophyta</taxon>
        <taxon>Magnoliopsida</taxon>
        <taxon>eudicotyledons</taxon>
        <taxon>Gunneridae</taxon>
        <taxon>Pentapetalae</taxon>
        <taxon>Caryophyllales</taxon>
        <taxon>Cactineae</taxon>
        <taxon>Cactaceae</taxon>
        <taxon>Cactoideae</taxon>
        <taxon>Echinocereeae</taxon>
        <taxon>Carnegiea</taxon>
    </lineage>
</organism>
<reference evidence="1" key="1">
    <citation type="submission" date="2022-04" db="EMBL/GenBank/DDBJ databases">
        <title>Carnegiea gigantea Genome sequencing and assembly v2.</title>
        <authorList>
            <person name="Copetti D."/>
            <person name="Sanderson M.J."/>
            <person name="Burquez A."/>
            <person name="Wojciechowski M.F."/>
        </authorList>
    </citation>
    <scope>NUCLEOTIDE SEQUENCE</scope>
    <source>
        <strain evidence="1">SGP5-SGP5p</strain>
        <tissue evidence="1">Aerial part</tissue>
    </source>
</reference>
<accession>A0A9Q1QBD6</accession>
<sequence length="297" mass="33328">MDNGKLPRADFAYFVSIRSSFDCCEDNLDNLLDLKTMLRYHYVLTRYGTGSQVLLPRWCDLPERITTRAFREWWAETFISLTYSPHGSDSEGNQCDLFDTNISKDEGKLVEDCSLEEALKVFCSTNRGRFSRVKIPRIDVAIPATPILAIPIQSIDPLPQVTNEIKEYFESSPAEICRQESKSMINPTVNGQDKLAVEVCEPSVDKVIELPLEGTDNIIDILDAEPNPTKCMGESNDVNFKEGLGHVDKNAARLFGKPIVNKISHTPFDGLPSLKGYFDSLYVAILQRGVDVTPLEN</sequence>
<comment type="caution">
    <text evidence="1">The sequence shown here is derived from an EMBL/GenBank/DDBJ whole genome shotgun (WGS) entry which is preliminary data.</text>
</comment>
<dbReference type="EMBL" id="JAKOGI010000411">
    <property type="protein sequence ID" value="KAJ8435464.1"/>
    <property type="molecule type" value="Genomic_DNA"/>
</dbReference>
<keyword evidence="2" id="KW-1185">Reference proteome</keyword>
<dbReference type="Proteomes" id="UP001153076">
    <property type="component" value="Unassembled WGS sequence"/>
</dbReference>
<evidence type="ECO:0000313" key="2">
    <source>
        <dbReference type="Proteomes" id="UP001153076"/>
    </source>
</evidence>